<dbReference type="PROSITE" id="PS51318">
    <property type="entry name" value="TAT"/>
    <property type="match status" value="1"/>
</dbReference>
<accession>A0ABS5EV37</accession>
<feature type="signal peptide" evidence="1">
    <location>
        <begin position="1"/>
        <end position="26"/>
    </location>
</feature>
<dbReference type="InterPro" id="IPR006311">
    <property type="entry name" value="TAT_signal"/>
</dbReference>
<dbReference type="Proteomes" id="UP001196870">
    <property type="component" value="Unassembled WGS sequence"/>
</dbReference>
<proteinExistence type="predicted"/>
<evidence type="ECO:0000313" key="2">
    <source>
        <dbReference type="EMBL" id="MBR0664166.1"/>
    </source>
</evidence>
<feature type="chain" id="PRO_5046897935" evidence="1">
    <location>
        <begin position="27"/>
        <end position="234"/>
    </location>
</feature>
<feature type="non-terminal residue" evidence="2">
    <location>
        <position position="234"/>
    </location>
</feature>
<comment type="caution">
    <text evidence="2">The sequence shown here is derived from an EMBL/GenBank/DDBJ whole genome shotgun (WGS) entry which is preliminary data.</text>
</comment>
<protein>
    <submittedName>
        <fullName evidence="2">Uncharacterized protein</fullName>
    </submittedName>
</protein>
<evidence type="ECO:0000256" key="1">
    <source>
        <dbReference type="SAM" id="SignalP"/>
    </source>
</evidence>
<evidence type="ECO:0000313" key="3">
    <source>
        <dbReference type="Proteomes" id="UP001196870"/>
    </source>
</evidence>
<sequence length="234" mass="23301">MRDALAVSRRGLLVGAALGLAGSARGAVPDAALLVGPGPEDAASFRWLQRLGAGLGRALPQATAFRVQAVGGADGVTAANRFATEAEPDGRSLLAFAPGAAQARLIGDGRAKYDCGTWLAVCGGTQPAALLVRRQPAPGVALRVATPGAEAPETAAMLALDLLGRPATPVLTPTPEAAFASGAADAFLASGPALAARARALDAEIAFAAEPGGGGRDPLLPEVPVLPELRAELP</sequence>
<organism evidence="2 3">
    <name type="scientific">Plastoroseomonas hellenica</name>
    <dbReference type="NCBI Taxonomy" id="2687306"/>
    <lineage>
        <taxon>Bacteria</taxon>
        <taxon>Pseudomonadati</taxon>
        <taxon>Pseudomonadota</taxon>
        <taxon>Alphaproteobacteria</taxon>
        <taxon>Acetobacterales</taxon>
        <taxon>Acetobacteraceae</taxon>
        <taxon>Plastoroseomonas</taxon>
    </lineage>
</organism>
<gene>
    <name evidence="2" type="ORF">GXW71_07340</name>
</gene>
<keyword evidence="1" id="KW-0732">Signal</keyword>
<name>A0ABS5EV37_9PROT</name>
<dbReference type="EMBL" id="JAAGBB010000007">
    <property type="protein sequence ID" value="MBR0664166.1"/>
    <property type="molecule type" value="Genomic_DNA"/>
</dbReference>
<keyword evidence="3" id="KW-1185">Reference proteome</keyword>
<reference evidence="3" key="1">
    <citation type="journal article" date="2021" name="Syst. Appl. Microbiol.">
        <title>Roseomonas hellenica sp. nov., isolated from roots of wild-growing Alkanna tinctoria.</title>
        <authorList>
            <person name="Rat A."/>
            <person name="Naranjo H.D."/>
            <person name="Lebbe L."/>
            <person name="Cnockaert M."/>
            <person name="Krigas N."/>
            <person name="Grigoriadou K."/>
            <person name="Maloupa E."/>
            <person name="Willems A."/>
        </authorList>
    </citation>
    <scope>NUCLEOTIDE SEQUENCE [LARGE SCALE GENOMIC DNA]</scope>
    <source>
        <strain evidence="3">LMG 31523</strain>
    </source>
</reference>